<dbReference type="Proteomes" id="UP000664164">
    <property type="component" value="Unassembled WGS sequence"/>
</dbReference>
<evidence type="ECO:0000256" key="1">
    <source>
        <dbReference type="ARBA" id="ARBA00006068"/>
    </source>
</evidence>
<keyword evidence="3" id="KW-0812">Transmembrane</keyword>
<gene>
    <name evidence="5" type="ORF">J1902_06795</name>
</gene>
<evidence type="ECO:0000256" key="3">
    <source>
        <dbReference type="SAM" id="Phobius"/>
    </source>
</evidence>
<proteinExistence type="inferred from homology"/>
<dbReference type="InterPro" id="IPR004474">
    <property type="entry name" value="LytR_CpsA_psr"/>
</dbReference>
<name>A0A939KNK6_9MICC</name>
<dbReference type="NCBIfam" id="TIGR00350">
    <property type="entry name" value="lytR_cpsA_psr"/>
    <property type="match status" value="1"/>
</dbReference>
<protein>
    <submittedName>
        <fullName evidence="5">LCP family protein</fullName>
    </submittedName>
</protein>
<feature type="domain" description="Cell envelope-related transcriptional attenuator" evidence="4">
    <location>
        <begin position="136"/>
        <end position="280"/>
    </location>
</feature>
<keyword evidence="3" id="KW-0472">Membrane</keyword>
<dbReference type="Pfam" id="PF03816">
    <property type="entry name" value="LytR_cpsA_psr"/>
    <property type="match status" value="1"/>
</dbReference>
<reference evidence="5" key="1">
    <citation type="submission" date="2021-03" db="EMBL/GenBank/DDBJ databases">
        <title>A new species, PO-11, isolated from a karst cave deposit.</title>
        <authorList>
            <person name="Zhaoxiaoyong W."/>
        </authorList>
    </citation>
    <scope>NUCLEOTIDE SEQUENCE</scope>
    <source>
        <strain evidence="5">PO-11</strain>
    </source>
</reference>
<feature type="compositionally biased region" description="Pro residues" evidence="2">
    <location>
        <begin position="79"/>
        <end position="91"/>
    </location>
</feature>
<evidence type="ECO:0000259" key="4">
    <source>
        <dbReference type="Pfam" id="PF03816"/>
    </source>
</evidence>
<dbReference type="RefSeq" id="WP_207615488.1">
    <property type="nucleotide sequence ID" value="NZ_JAFNLL010000012.1"/>
</dbReference>
<feature type="compositionally biased region" description="Polar residues" evidence="2">
    <location>
        <begin position="61"/>
        <end position="73"/>
    </location>
</feature>
<dbReference type="AlphaFoldDB" id="A0A939KNK6"/>
<dbReference type="PANTHER" id="PTHR33392">
    <property type="entry name" value="POLYISOPRENYL-TEICHOIC ACID--PEPTIDOGLYCAN TEICHOIC ACID TRANSFERASE TAGU"/>
    <property type="match status" value="1"/>
</dbReference>
<keyword evidence="3" id="KW-1133">Transmembrane helix</keyword>
<dbReference type="Gene3D" id="3.40.630.190">
    <property type="entry name" value="LCP protein"/>
    <property type="match status" value="1"/>
</dbReference>
<evidence type="ECO:0000313" key="6">
    <source>
        <dbReference type="Proteomes" id="UP000664164"/>
    </source>
</evidence>
<organism evidence="5 6">
    <name type="scientific">Arthrobacter cavernae</name>
    <dbReference type="NCBI Taxonomy" id="2817681"/>
    <lineage>
        <taxon>Bacteria</taxon>
        <taxon>Bacillati</taxon>
        <taxon>Actinomycetota</taxon>
        <taxon>Actinomycetes</taxon>
        <taxon>Micrococcales</taxon>
        <taxon>Micrococcaceae</taxon>
        <taxon>Arthrobacter</taxon>
    </lineage>
</organism>
<comment type="similarity">
    <text evidence="1">Belongs to the LytR/CpsA/Psr (LCP) family.</text>
</comment>
<feature type="region of interest" description="Disordered" evidence="2">
    <location>
        <begin position="58"/>
        <end position="91"/>
    </location>
</feature>
<dbReference type="InterPro" id="IPR050922">
    <property type="entry name" value="LytR/CpsA/Psr_CW_biosynth"/>
</dbReference>
<dbReference type="EMBL" id="JAFNLL010000012">
    <property type="protein sequence ID" value="MBO1267690.1"/>
    <property type="molecule type" value="Genomic_DNA"/>
</dbReference>
<evidence type="ECO:0000313" key="5">
    <source>
        <dbReference type="EMBL" id="MBO1267690.1"/>
    </source>
</evidence>
<comment type="caution">
    <text evidence="5">The sequence shown here is derived from an EMBL/GenBank/DDBJ whole genome shotgun (WGS) entry which is preliminary data.</text>
</comment>
<evidence type="ECO:0000256" key="2">
    <source>
        <dbReference type="SAM" id="MobiDB-lite"/>
    </source>
</evidence>
<keyword evidence="6" id="KW-1185">Reference proteome</keyword>
<feature type="region of interest" description="Disordered" evidence="2">
    <location>
        <begin position="1"/>
        <end position="23"/>
    </location>
</feature>
<feature type="transmembrane region" description="Helical" evidence="3">
    <location>
        <begin position="30"/>
        <end position="51"/>
    </location>
</feature>
<dbReference type="PANTHER" id="PTHR33392:SF6">
    <property type="entry name" value="POLYISOPRENYL-TEICHOIC ACID--PEPTIDOGLYCAN TEICHOIC ACID TRANSFERASE TAGU"/>
    <property type="match status" value="1"/>
</dbReference>
<sequence length="373" mass="38879">MEPQSDPGGAATEPPPPAGKSSERLRRLRVGAVLAMVLAFGIVIAGIIVNVNRTAVPGSPPSGTSAQANSTHTATPSVSEPPAPPAPAAPAVPLPPVLPGLPTTPMNILLIGSDMRGDARAAAEYTATTGQPSDHRSDSLILIHIPADHQRIYGISIMRDLWVDIPGYGASKINASLEVGGVPLVAQAVGSLLNTRIDHTVMLDFNGLKTLTDFLGGVDVNVTVPFTSTHDTHHYFPAGVNKLDGQAALEFVRERYAFIDGDYQRVRNQQTFVRAIMATLVNSGTLNDPARTLGFITSVAPYLVVDQGFDVLNLAGLAYGLRGVDPGAAVFFTLPTAGTGFSSTGQSILFPDYAGIAAVSAALAEGRLAEYGP</sequence>
<accession>A0A939KNK6</accession>